<sequence length="122" mass="12361">MIESVSGATEAASPSIPSAVPHVAAPSAASSAASISATLAAGQVATYAGTWEAATRHAAETSAISSRPGMMHARSLEAVDDVVVRNLLDSLSPSSRIAGSFFLADGEEPAPRSLIATYYEDV</sequence>
<evidence type="ECO:0000313" key="3">
    <source>
        <dbReference type="Proteomes" id="UP000028181"/>
    </source>
</evidence>
<evidence type="ECO:0000256" key="1">
    <source>
        <dbReference type="SAM" id="MobiDB-lite"/>
    </source>
</evidence>
<dbReference type="GeneID" id="24256390"/>
<evidence type="ECO:0000313" key="2">
    <source>
        <dbReference type="EMBL" id="CDN47104.1"/>
    </source>
</evidence>
<dbReference type="HOGENOM" id="CLU_2024266_0_0_5"/>
<organism evidence="2 3">
    <name type="scientific">Neorhizobium galegae bv. orientalis str. HAMBI 540</name>
    <dbReference type="NCBI Taxonomy" id="1028800"/>
    <lineage>
        <taxon>Bacteria</taxon>
        <taxon>Pseudomonadati</taxon>
        <taxon>Pseudomonadota</taxon>
        <taxon>Alphaproteobacteria</taxon>
        <taxon>Hyphomicrobiales</taxon>
        <taxon>Rhizobiaceae</taxon>
        <taxon>Rhizobium/Agrobacterium group</taxon>
        <taxon>Neorhizobium</taxon>
    </lineage>
</organism>
<dbReference type="eggNOG" id="ENOG5030Z5Y">
    <property type="taxonomic scope" value="Bacteria"/>
</dbReference>
<gene>
    <name evidence="2" type="ORF">RG540_CH09150</name>
</gene>
<feature type="compositionally biased region" description="Low complexity" evidence="1">
    <location>
        <begin position="11"/>
        <end position="21"/>
    </location>
</feature>
<protein>
    <submittedName>
        <fullName evidence="2">Uncharacterized protein</fullName>
    </submittedName>
</protein>
<reference evidence="3" key="1">
    <citation type="journal article" date="2014" name="BMC Genomics">
        <title>Genome sequencing of two Neorhizobium galegae strains reveals a noeT gene responsible for the unusual acetylation of the nodulation factors.</title>
        <authorList>
            <person name="Osterman J."/>
            <person name="Marsh J."/>
            <person name="Laine P.K."/>
            <person name="Zeng Z."/>
            <person name="Alatalo E."/>
            <person name="Sullivan J.T."/>
            <person name="Young J.P."/>
            <person name="Thomas-Oates J."/>
            <person name="Paulin L."/>
            <person name="Lindstrom K."/>
        </authorList>
    </citation>
    <scope>NUCLEOTIDE SEQUENCE [LARGE SCALE GENOMIC DNA]</scope>
    <source>
        <strain evidence="3">HAMBI 540</strain>
    </source>
</reference>
<dbReference type="Proteomes" id="UP000028181">
    <property type="component" value="Chromosome I"/>
</dbReference>
<dbReference type="OrthoDB" id="8377421at2"/>
<accession>A0A068SMN5</accession>
<dbReference type="RefSeq" id="WP_038541369.1">
    <property type="nucleotide sequence ID" value="NZ_HG938353.1"/>
</dbReference>
<keyword evidence="3" id="KW-1185">Reference proteome</keyword>
<name>A0A068SMN5_NEOGA</name>
<proteinExistence type="predicted"/>
<dbReference type="EMBL" id="HG938353">
    <property type="protein sequence ID" value="CDN47104.1"/>
    <property type="molecule type" value="Genomic_DNA"/>
</dbReference>
<feature type="region of interest" description="Disordered" evidence="1">
    <location>
        <begin position="1"/>
        <end position="21"/>
    </location>
</feature>
<dbReference type="KEGG" id="ngg:RG540_CH09150"/>
<dbReference type="PATRIC" id="fig|1028800.3.peg.927"/>
<dbReference type="AlphaFoldDB" id="A0A068SMN5"/>